<feature type="signal peptide" evidence="1">
    <location>
        <begin position="1"/>
        <end position="19"/>
    </location>
</feature>
<name>A0A4D5RE87_IXOSC</name>
<protein>
    <submittedName>
        <fullName evidence="2">Putative secreted protein</fullName>
    </submittedName>
</protein>
<reference evidence="2" key="1">
    <citation type="submission" date="2019-04" db="EMBL/GenBank/DDBJ databases">
        <title>An insight into the mialome of Ixodes scapularis.</title>
        <authorList>
            <person name="Ribeiro J.M."/>
            <person name="Mather T.N."/>
            <person name="Karim S."/>
        </authorList>
    </citation>
    <scope>NUCLEOTIDE SEQUENCE</scope>
</reference>
<dbReference type="AlphaFoldDB" id="A0A4D5RE87"/>
<keyword evidence="1" id="KW-0732">Signal</keyword>
<evidence type="ECO:0000313" key="2">
    <source>
        <dbReference type="EMBL" id="MOY34871.1"/>
    </source>
</evidence>
<evidence type="ECO:0000256" key="1">
    <source>
        <dbReference type="SAM" id="SignalP"/>
    </source>
</evidence>
<organism evidence="2">
    <name type="scientific">Ixodes scapularis</name>
    <name type="common">Black-legged tick</name>
    <name type="synonym">Deer tick</name>
    <dbReference type="NCBI Taxonomy" id="6945"/>
    <lineage>
        <taxon>Eukaryota</taxon>
        <taxon>Metazoa</taxon>
        <taxon>Ecdysozoa</taxon>
        <taxon>Arthropoda</taxon>
        <taxon>Chelicerata</taxon>
        <taxon>Arachnida</taxon>
        <taxon>Acari</taxon>
        <taxon>Parasitiformes</taxon>
        <taxon>Ixodida</taxon>
        <taxon>Ixodoidea</taxon>
        <taxon>Ixodidae</taxon>
        <taxon>Ixodinae</taxon>
        <taxon>Ixodes</taxon>
    </lineage>
</organism>
<dbReference type="EMBL" id="GHJT01000900">
    <property type="protein sequence ID" value="MOY34871.1"/>
    <property type="molecule type" value="Transcribed_RNA"/>
</dbReference>
<sequence length="83" mass="8973">MLILQTTLVFGAVFCTSFADLGNEIHAPSTTTASPPQCIPYITCDPQTVEDPCGPGCRCLDYENITMCIPPCSDKIKTKCSRV</sequence>
<feature type="chain" id="PRO_5020025376" evidence="1">
    <location>
        <begin position="20"/>
        <end position="83"/>
    </location>
</feature>
<accession>A0A4D5RE87</accession>
<proteinExistence type="predicted"/>